<feature type="compositionally biased region" description="Polar residues" evidence="1">
    <location>
        <begin position="298"/>
        <end position="315"/>
    </location>
</feature>
<dbReference type="AlphaFoldDB" id="A0A8H5B933"/>
<reference evidence="2 3" key="1">
    <citation type="journal article" date="2020" name="ISME J.">
        <title>Uncovering the hidden diversity of litter-decomposition mechanisms in mushroom-forming fungi.</title>
        <authorList>
            <person name="Floudas D."/>
            <person name="Bentzer J."/>
            <person name="Ahren D."/>
            <person name="Johansson T."/>
            <person name="Persson P."/>
            <person name="Tunlid A."/>
        </authorList>
    </citation>
    <scope>NUCLEOTIDE SEQUENCE [LARGE SCALE GENOMIC DNA]</scope>
    <source>
        <strain evidence="2 3">CBS 175.51</strain>
    </source>
</reference>
<dbReference type="EMBL" id="JAACJK010000175">
    <property type="protein sequence ID" value="KAF5319039.1"/>
    <property type="molecule type" value="Genomic_DNA"/>
</dbReference>
<dbReference type="OrthoDB" id="21151at2759"/>
<feature type="region of interest" description="Disordered" evidence="1">
    <location>
        <begin position="98"/>
        <end position="125"/>
    </location>
</feature>
<proteinExistence type="predicted"/>
<dbReference type="Proteomes" id="UP000541558">
    <property type="component" value="Unassembled WGS sequence"/>
</dbReference>
<feature type="compositionally biased region" description="Basic and acidic residues" evidence="1">
    <location>
        <begin position="670"/>
        <end position="679"/>
    </location>
</feature>
<keyword evidence="3" id="KW-1185">Reference proteome</keyword>
<accession>A0A8H5B933</accession>
<evidence type="ECO:0000313" key="2">
    <source>
        <dbReference type="EMBL" id="KAF5319039.1"/>
    </source>
</evidence>
<comment type="caution">
    <text evidence="2">The sequence shown here is derived from an EMBL/GenBank/DDBJ whole genome shotgun (WGS) entry which is preliminary data.</text>
</comment>
<evidence type="ECO:0000256" key="1">
    <source>
        <dbReference type="SAM" id="MobiDB-lite"/>
    </source>
</evidence>
<sequence>MAQAIFEEHPLEQYLRDAGEVYELMPGTTLQLVQELDVDSHLYADSQEATEDMEWRPQCLIVGLNALEMFLASAKPSTPRNPFVERFKYTVISSSLLSSSLSSPQTPRPSITSLPGRLPHSRSTSLELDAKSDTAVFSYTDSSSNGFGLVSTAALATAFFAAVGNRFFATLGLGSLSFVLYHLITSSESPSHDFTPTFTALEELTIANAAWESTVQDAVQALESQEVTTPAMTSNSLRVSLHTTLQATRTQCDNVRQLFSALTSPAELSQLSEMYAPPSPIKSPLSLVETSPRPWSFPSRQQNPTTPQNKRSTWHASYAGLASAGSPTSNVRRRDSKRRSNVTTLFPQDSASAPVTPAALSPLPVYSLSQIAEDIKASSEGGGSESSDAFGPAALGLQRERQVDGFATLSPPPQRPQRVRRLSAASASASASRFTIVSQTARHPLSLFTLTQTLQGAIAAKRYTCAHLLALRFNEDEEEYWENVRSMMELLTSTFADEAARLAEALEDVEREHLRDQNPTPDVGVDTFEDAERRRGLAAHDRVASFAPMPTHLSRFAAHVAAITSALDDAREHLQECVDSLKDKSPQPSPMRSIGRRRMTLLDGLPARAKEDGEEEEHKAILAYDRLRRELGMALRECERGKQKLVDILHPPPEVSSDDESDGVPGLGHDVSDDSDKPDPASPSEDECEGARAEAVTVLDAGVLLPDGLDDVTSHLLRETSIQHLPPQGIEQVYEADTSNVAPFTRERSKMSREERIRMMKTRREAAASHGISMTGSSGDSADGLGLFQEPRKGGKIEKWGPGGEVVQELKDVIWKVGEKRRRMQEMQMQMQSQVPQKVRLEEREEEEELDLPPLPESPSPASPASLAFEGIPVLTSS</sequence>
<organism evidence="2 3">
    <name type="scientific">Ephemerocybe angulata</name>
    <dbReference type="NCBI Taxonomy" id="980116"/>
    <lineage>
        <taxon>Eukaryota</taxon>
        <taxon>Fungi</taxon>
        <taxon>Dikarya</taxon>
        <taxon>Basidiomycota</taxon>
        <taxon>Agaricomycotina</taxon>
        <taxon>Agaricomycetes</taxon>
        <taxon>Agaricomycetidae</taxon>
        <taxon>Agaricales</taxon>
        <taxon>Agaricineae</taxon>
        <taxon>Psathyrellaceae</taxon>
        <taxon>Ephemerocybe</taxon>
    </lineage>
</organism>
<feature type="region of interest" description="Disordered" evidence="1">
    <location>
        <begin position="282"/>
        <end position="356"/>
    </location>
</feature>
<evidence type="ECO:0000313" key="3">
    <source>
        <dbReference type="Proteomes" id="UP000541558"/>
    </source>
</evidence>
<feature type="compositionally biased region" description="Polar residues" evidence="1">
    <location>
        <begin position="341"/>
        <end position="353"/>
    </location>
</feature>
<feature type="region of interest" description="Disordered" evidence="1">
    <location>
        <begin position="649"/>
        <end position="692"/>
    </location>
</feature>
<name>A0A8H5B933_9AGAR</name>
<feature type="region of interest" description="Disordered" evidence="1">
    <location>
        <begin position="825"/>
        <end position="878"/>
    </location>
</feature>
<feature type="compositionally biased region" description="Polar residues" evidence="1">
    <location>
        <begin position="104"/>
        <end position="113"/>
    </location>
</feature>
<protein>
    <submittedName>
        <fullName evidence="2">Uncharacterized protein</fullName>
    </submittedName>
</protein>
<gene>
    <name evidence="2" type="ORF">D9611_012680</name>
</gene>
<feature type="compositionally biased region" description="Pro residues" evidence="1">
    <location>
        <begin position="853"/>
        <end position="862"/>
    </location>
</feature>